<name>E7C3M3_9BACT</name>
<dbReference type="InterPro" id="IPR000537">
    <property type="entry name" value="UbiA_prenyltransferase"/>
</dbReference>
<feature type="transmembrane region" description="Helical" evidence="8">
    <location>
        <begin position="179"/>
        <end position="200"/>
    </location>
</feature>
<dbReference type="InterPro" id="IPR044878">
    <property type="entry name" value="UbiA_sf"/>
</dbReference>
<dbReference type="UniPathway" id="UPA00079">
    <property type="reaction ID" value="UER00168"/>
</dbReference>
<evidence type="ECO:0000256" key="1">
    <source>
        <dbReference type="ARBA" id="ARBA00004141"/>
    </source>
</evidence>
<evidence type="ECO:0000256" key="6">
    <source>
        <dbReference type="ARBA" id="ARBA00022989"/>
    </source>
</evidence>
<evidence type="ECO:0000256" key="8">
    <source>
        <dbReference type="HAMAP-Rule" id="MF_01937"/>
    </source>
</evidence>
<keyword evidence="6 8" id="KW-1133">Transmembrane helix</keyword>
<organism evidence="10">
    <name type="scientific">uncultured myxobacterium HF0200_05J13</name>
    <dbReference type="NCBI Taxonomy" id="723557"/>
    <lineage>
        <taxon>Bacteria</taxon>
        <taxon>Pseudomonadati</taxon>
        <taxon>Myxococcota</taxon>
        <taxon>Myxococcia</taxon>
        <taxon>Myxococcales</taxon>
        <taxon>environmental samples</taxon>
    </lineage>
</organism>
<keyword evidence="4 8" id="KW-0808">Transferase</keyword>
<comment type="subcellular location">
    <subcellularLocation>
        <location evidence="8">Cell membrane</location>
        <topology evidence="8">Multi-pass membrane protein</topology>
    </subcellularLocation>
    <subcellularLocation>
        <location evidence="1">Membrane</location>
        <topology evidence="1">Multi-pass membrane protein</topology>
    </subcellularLocation>
</comment>
<dbReference type="CDD" id="cd13962">
    <property type="entry name" value="PT_UbiA_UBIAD1"/>
    <property type="match status" value="1"/>
</dbReference>
<dbReference type="Pfam" id="PF01040">
    <property type="entry name" value="UbiA"/>
    <property type="match status" value="1"/>
</dbReference>
<reference evidence="10" key="1">
    <citation type="submission" date="2010-01" db="EMBL/GenBank/DDBJ databases">
        <title>Genome fragments of uncultured bacteria from the North Pacific subtropical Gyre.</title>
        <authorList>
            <person name="Pham V.D."/>
            <person name="Delong E.F."/>
        </authorList>
    </citation>
    <scope>NUCLEOTIDE SEQUENCE</scope>
</reference>
<feature type="transmembrane region" description="Helical" evidence="8">
    <location>
        <begin position="26"/>
        <end position="48"/>
    </location>
</feature>
<dbReference type="AlphaFoldDB" id="E7C3M3"/>
<dbReference type="GO" id="GO:0042371">
    <property type="term" value="P:vitamin K biosynthetic process"/>
    <property type="evidence" value="ECO:0007669"/>
    <property type="project" value="TreeGrafter"/>
</dbReference>
<dbReference type="InterPro" id="IPR004657">
    <property type="entry name" value="MenA"/>
</dbReference>
<evidence type="ECO:0000256" key="3">
    <source>
        <dbReference type="ARBA" id="ARBA00022475"/>
    </source>
</evidence>
<gene>
    <name evidence="8" type="primary">menA</name>
</gene>
<dbReference type="HAMAP" id="MF_01937">
    <property type="entry name" value="MenA_1"/>
    <property type="match status" value="1"/>
</dbReference>
<keyword evidence="5 8" id="KW-0812">Transmembrane</keyword>
<dbReference type="PIRSF" id="PIRSF005355">
    <property type="entry name" value="UBIAD1"/>
    <property type="match status" value="1"/>
</dbReference>
<protein>
    <recommendedName>
        <fullName evidence="8 9">1,4-dihydroxy-2-naphthoate octaprenyltransferase</fullName>
        <shortName evidence="8">DHNA-octaprenyltransferase</shortName>
        <ecNumber evidence="8 9">2.5.1.74</ecNumber>
    </recommendedName>
</protein>
<dbReference type="EC" id="2.5.1.74" evidence="8 9"/>
<comment type="catalytic activity">
    <reaction evidence="8">
        <text>an all-trans-polyprenyl diphosphate + 1,4-dihydroxy-2-naphthoate + H(+) = a 2-demethylmenaquinol + CO2 + diphosphate</text>
        <dbReference type="Rhea" id="RHEA:26478"/>
        <dbReference type="Rhea" id="RHEA-COMP:9563"/>
        <dbReference type="Rhea" id="RHEA-COMP:9564"/>
        <dbReference type="ChEBI" id="CHEBI:11173"/>
        <dbReference type="ChEBI" id="CHEBI:15378"/>
        <dbReference type="ChEBI" id="CHEBI:16526"/>
        <dbReference type="ChEBI" id="CHEBI:33019"/>
        <dbReference type="ChEBI" id="CHEBI:55437"/>
        <dbReference type="ChEBI" id="CHEBI:58914"/>
        <dbReference type="EC" id="2.5.1.74"/>
    </reaction>
</comment>
<keyword evidence="7 8" id="KW-0472">Membrane</keyword>
<dbReference type="NCBIfam" id="NF004751">
    <property type="entry name" value="PRK06080.1-3"/>
    <property type="match status" value="1"/>
</dbReference>
<feature type="transmembrane region" description="Helical" evidence="8">
    <location>
        <begin position="124"/>
        <end position="142"/>
    </location>
</feature>
<evidence type="ECO:0000256" key="7">
    <source>
        <dbReference type="ARBA" id="ARBA00023136"/>
    </source>
</evidence>
<dbReference type="GO" id="GO:0009234">
    <property type="term" value="P:menaquinone biosynthetic process"/>
    <property type="evidence" value="ECO:0007669"/>
    <property type="project" value="UniProtKB-UniRule"/>
</dbReference>
<feature type="transmembrane region" description="Helical" evidence="8">
    <location>
        <begin position="95"/>
        <end position="118"/>
    </location>
</feature>
<dbReference type="EMBL" id="GU567973">
    <property type="protein sequence ID" value="ADI22047.1"/>
    <property type="molecule type" value="Genomic_DNA"/>
</dbReference>
<comment type="function">
    <text evidence="8">Conversion of 1,4-dihydroxy-2-naphthoate (DHNA) to demethylmenaquinone (DMK).</text>
</comment>
<feature type="transmembrane region" description="Helical" evidence="8">
    <location>
        <begin position="149"/>
        <end position="173"/>
    </location>
</feature>
<evidence type="ECO:0000256" key="5">
    <source>
        <dbReference type="ARBA" id="ARBA00022692"/>
    </source>
</evidence>
<comment type="similarity">
    <text evidence="8">Belongs to the MenA family. Type 1 subfamily.</text>
</comment>
<dbReference type="PANTHER" id="PTHR13929">
    <property type="entry name" value="1,4-DIHYDROXY-2-NAPHTHOATE OCTAPRENYLTRANSFERASE"/>
    <property type="match status" value="1"/>
</dbReference>
<feature type="transmembrane region" description="Helical" evidence="8">
    <location>
        <begin position="54"/>
        <end position="74"/>
    </location>
</feature>
<dbReference type="NCBIfam" id="TIGR00751">
    <property type="entry name" value="menA"/>
    <property type="match status" value="1"/>
</dbReference>
<keyword evidence="2 8" id="KW-0474">Menaquinone biosynthesis</keyword>
<dbReference type="GO" id="GO:0005886">
    <property type="term" value="C:plasma membrane"/>
    <property type="evidence" value="ECO:0007669"/>
    <property type="project" value="UniProtKB-SubCell"/>
</dbReference>
<sequence>MSSTASLGRAERPSVLSIWFQAIRPATLPAAIAPVVLGIALAIAHGVFVPLPALVALIGAVLIQIGTNLANDYFDFKKGADTEARLGPARVTQRGWITPNAVALATAMTFGLAIASGLYLFSVAGWQILVLGLISVGCGIAYTGGPFPLAYVGLGDLFVLVFFGPVAVAGTYFVQAKVWSVEAMLVAVPVGLLMTAILVVNNLRDRHTDAVAGKRTLAVRLGERFTRVEYDVLVLGAHLWVVGLVVSGVGHMGWLLPVVSFPLALRQIRVVKRADGAALNPQLGATARLGLVFSALLSLGVML</sequence>
<dbReference type="InterPro" id="IPR026046">
    <property type="entry name" value="UBIAD1"/>
</dbReference>
<keyword evidence="3 8" id="KW-1003">Cell membrane</keyword>
<dbReference type="Gene3D" id="1.10.357.140">
    <property type="entry name" value="UbiA prenyltransferase"/>
    <property type="match status" value="1"/>
</dbReference>
<evidence type="ECO:0000256" key="2">
    <source>
        <dbReference type="ARBA" id="ARBA00022428"/>
    </source>
</evidence>
<accession>E7C3M3</accession>
<proteinExistence type="inferred from homology"/>
<evidence type="ECO:0000256" key="9">
    <source>
        <dbReference type="NCBIfam" id="TIGR00751"/>
    </source>
</evidence>
<feature type="transmembrane region" description="Helical" evidence="8">
    <location>
        <begin position="232"/>
        <end position="256"/>
    </location>
</feature>
<dbReference type="PANTHER" id="PTHR13929:SF0">
    <property type="entry name" value="UBIA PRENYLTRANSFERASE DOMAIN-CONTAINING PROTEIN 1"/>
    <property type="match status" value="1"/>
</dbReference>
<evidence type="ECO:0000256" key="4">
    <source>
        <dbReference type="ARBA" id="ARBA00022679"/>
    </source>
</evidence>
<dbReference type="GO" id="GO:0046428">
    <property type="term" value="F:1,4-dihydroxy-2-naphthoate polyprenyltransferase activity"/>
    <property type="evidence" value="ECO:0007669"/>
    <property type="project" value="UniProtKB-UniRule"/>
</dbReference>
<evidence type="ECO:0000313" key="10">
    <source>
        <dbReference type="EMBL" id="ADI22047.1"/>
    </source>
</evidence>
<comment type="pathway">
    <text evidence="8">Quinol/quinone metabolism; menaquinone biosynthesis; menaquinol from 1,4-dihydroxy-2-naphthoate: step 1/2.</text>
</comment>